<dbReference type="PaxDb" id="272569-rrnAC1552"/>
<dbReference type="EnsemblBacteria" id="AAV46471">
    <property type="protein sequence ID" value="AAV46471"/>
    <property type="gene ID" value="rrnAC1552"/>
</dbReference>
<dbReference type="PATRIC" id="fig|272569.17.peg.2240"/>
<protein>
    <recommendedName>
        <fullName evidence="3">SWIM zinc finger domain-containing protein</fullName>
    </recommendedName>
</protein>
<accession>Q5V1Y1</accession>
<proteinExistence type="predicted"/>
<reference evidence="1 2" key="1">
    <citation type="journal article" date="2004" name="Genome Res.">
        <title>Genome sequence of Haloarcula marismortui: a halophilic archaeon from the Dead Sea.</title>
        <authorList>
            <person name="Baliga N.S."/>
            <person name="Bonneau R."/>
            <person name="Facciotti M.T."/>
            <person name="Pan M."/>
            <person name="Glusman G."/>
            <person name="Deutsch E.W."/>
            <person name="Shannon P."/>
            <person name="Chiu Y."/>
            <person name="Weng R.S."/>
            <person name="Gan R.R."/>
            <person name="Hung P."/>
            <person name="Date S.V."/>
            <person name="Marcotte E."/>
            <person name="Hood L."/>
            <person name="Ng W.V."/>
        </authorList>
    </citation>
    <scope>NUCLEOTIDE SEQUENCE [LARGE SCALE GENOMIC DNA]</scope>
    <source>
        <strain evidence="2">ATCC 43049 / DSM 3752 / JCM 8966 / VKM B-1809</strain>
    </source>
</reference>
<sequence length="173" mass="19947">MGESEIALEAAIAAFDASSTLAAYQATEELAGEEWPTVREELLESLADKDTRQRTAQRHVEIFLYAERYDEAIAIADRFPDYKVVEPVVETVWEEHPHWTIDACKQQAEPIIEDGQSQRYRHAVDWLEYAGKAAQASGNLDEWRAYVEAIKDDHYRKYKLRPMLEDLLGEFPE</sequence>
<dbReference type="KEGG" id="hma:rrnAC1552"/>
<dbReference type="Proteomes" id="UP000001169">
    <property type="component" value="Chromosome I"/>
</dbReference>
<evidence type="ECO:0008006" key="3">
    <source>
        <dbReference type="Google" id="ProtNLM"/>
    </source>
</evidence>
<organism evidence="1 2">
    <name type="scientific">Haloarcula marismortui (strain ATCC 43049 / DSM 3752 / JCM 8966 / VKM B-1809)</name>
    <name type="common">Halobacterium marismortui</name>
    <dbReference type="NCBI Taxonomy" id="272569"/>
    <lineage>
        <taxon>Archaea</taxon>
        <taxon>Methanobacteriati</taxon>
        <taxon>Methanobacteriota</taxon>
        <taxon>Stenosarchaea group</taxon>
        <taxon>Halobacteria</taxon>
        <taxon>Halobacteriales</taxon>
        <taxon>Haloarculaceae</taxon>
        <taxon>Haloarcula</taxon>
    </lineage>
</organism>
<evidence type="ECO:0000313" key="2">
    <source>
        <dbReference type="Proteomes" id="UP000001169"/>
    </source>
</evidence>
<keyword evidence="2" id="KW-1185">Reference proteome</keyword>
<dbReference type="eggNOG" id="arCOG05147">
    <property type="taxonomic scope" value="Archaea"/>
</dbReference>
<dbReference type="STRING" id="272569.rrnAC1552"/>
<dbReference type="EMBL" id="AY596297">
    <property type="protein sequence ID" value="AAV46471.1"/>
    <property type="molecule type" value="Genomic_DNA"/>
</dbReference>
<dbReference type="AlphaFoldDB" id="Q5V1Y1"/>
<evidence type="ECO:0000313" key="1">
    <source>
        <dbReference type="EMBL" id="AAV46471.1"/>
    </source>
</evidence>
<dbReference type="HOGENOM" id="CLU_1599891_0_0_2"/>
<name>Q5V1Y1_HALMA</name>
<gene>
    <name evidence="1" type="ordered locus">rrnAC1552</name>
</gene>